<dbReference type="InterPro" id="IPR029386">
    <property type="entry name" value="TMEM169"/>
</dbReference>
<organism evidence="2 3">
    <name type="scientific">Stichopus japonicus</name>
    <name type="common">Sea cucumber</name>
    <dbReference type="NCBI Taxonomy" id="307972"/>
    <lineage>
        <taxon>Eukaryota</taxon>
        <taxon>Metazoa</taxon>
        <taxon>Echinodermata</taxon>
        <taxon>Eleutherozoa</taxon>
        <taxon>Echinozoa</taxon>
        <taxon>Holothuroidea</taxon>
        <taxon>Aspidochirotacea</taxon>
        <taxon>Aspidochirotida</taxon>
        <taxon>Stichopodidae</taxon>
        <taxon>Apostichopus</taxon>
    </lineage>
</organism>
<evidence type="ECO:0000313" key="2">
    <source>
        <dbReference type="EMBL" id="PIK45991.1"/>
    </source>
</evidence>
<protein>
    <submittedName>
        <fullName evidence="2">Putative transmembrane protein</fullName>
    </submittedName>
</protein>
<sequence>MSTMENTDAETSNVQNHSSRWAFTGSSGPHIVLLSICCSPLVFTCAVFYNAYLGVLTWYNIFLHFYDEKTFLHRVTLCPLLIFIFPPALLLAVLVISVYTAVKQISWDIYRWKYDVCDLERGAYAKLCLKIGLQQCCPYETVIMQTDEFDNVETTKENTSLQPSPQHS</sequence>
<comment type="caution">
    <text evidence="2">The sequence shown here is derived from an EMBL/GenBank/DDBJ whole genome shotgun (WGS) entry which is preliminary data.</text>
</comment>
<reference evidence="2 3" key="1">
    <citation type="journal article" date="2017" name="PLoS Biol.">
        <title>The sea cucumber genome provides insights into morphological evolution and visceral regeneration.</title>
        <authorList>
            <person name="Zhang X."/>
            <person name="Sun L."/>
            <person name="Yuan J."/>
            <person name="Sun Y."/>
            <person name="Gao Y."/>
            <person name="Zhang L."/>
            <person name="Li S."/>
            <person name="Dai H."/>
            <person name="Hamel J.F."/>
            <person name="Liu C."/>
            <person name="Yu Y."/>
            <person name="Liu S."/>
            <person name="Lin W."/>
            <person name="Guo K."/>
            <person name="Jin S."/>
            <person name="Xu P."/>
            <person name="Storey K.B."/>
            <person name="Huan P."/>
            <person name="Zhang T."/>
            <person name="Zhou Y."/>
            <person name="Zhang J."/>
            <person name="Lin C."/>
            <person name="Li X."/>
            <person name="Xing L."/>
            <person name="Huo D."/>
            <person name="Sun M."/>
            <person name="Wang L."/>
            <person name="Mercier A."/>
            <person name="Li F."/>
            <person name="Yang H."/>
            <person name="Xiang J."/>
        </authorList>
    </citation>
    <scope>NUCLEOTIDE SEQUENCE [LARGE SCALE GENOMIC DNA]</scope>
    <source>
        <strain evidence="2">Shaxun</strain>
        <tissue evidence="2">Muscle</tissue>
    </source>
</reference>
<dbReference type="EMBL" id="MRZV01000672">
    <property type="protein sequence ID" value="PIK45991.1"/>
    <property type="molecule type" value="Genomic_DNA"/>
</dbReference>
<dbReference type="PANTHER" id="PTHR31777:SF0">
    <property type="entry name" value="TRANSMEMBRANE PROTEIN 169"/>
    <property type="match status" value="1"/>
</dbReference>
<feature type="transmembrane region" description="Helical" evidence="1">
    <location>
        <begin position="31"/>
        <end position="59"/>
    </location>
</feature>
<feature type="transmembrane region" description="Helical" evidence="1">
    <location>
        <begin position="79"/>
        <end position="102"/>
    </location>
</feature>
<keyword evidence="1" id="KW-0472">Membrane</keyword>
<accession>A0A2G8KDC1</accession>
<dbReference type="PANTHER" id="PTHR31777">
    <property type="entry name" value="TRANSMEMBRANE PROTEIN 169"/>
    <property type="match status" value="1"/>
</dbReference>
<name>A0A2G8KDC1_STIJA</name>
<dbReference type="Proteomes" id="UP000230750">
    <property type="component" value="Unassembled WGS sequence"/>
</dbReference>
<gene>
    <name evidence="2" type="ORF">BSL78_17143</name>
</gene>
<proteinExistence type="predicted"/>
<evidence type="ECO:0000256" key="1">
    <source>
        <dbReference type="SAM" id="Phobius"/>
    </source>
</evidence>
<dbReference type="AlphaFoldDB" id="A0A2G8KDC1"/>
<dbReference type="OrthoDB" id="10066407at2759"/>
<keyword evidence="3" id="KW-1185">Reference proteome</keyword>
<evidence type="ECO:0000313" key="3">
    <source>
        <dbReference type="Proteomes" id="UP000230750"/>
    </source>
</evidence>
<keyword evidence="1" id="KW-1133">Transmembrane helix</keyword>
<dbReference type="Pfam" id="PF15052">
    <property type="entry name" value="TMEM169"/>
    <property type="match status" value="1"/>
</dbReference>
<keyword evidence="1 2" id="KW-0812">Transmembrane</keyword>